<evidence type="ECO:0000313" key="6">
    <source>
        <dbReference type="Proteomes" id="UP000012227"/>
    </source>
</evidence>
<dbReference type="Pfam" id="PF01839">
    <property type="entry name" value="FG-GAP"/>
    <property type="match status" value="2"/>
</dbReference>
<evidence type="ECO:0000313" key="5">
    <source>
        <dbReference type="EMBL" id="EMY71892.1"/>
    </source>
</evidence>
<dbReference type="GO" id="GO:0008305">
    <property type="term" value="C:integrin complex"/>
    <property type="evidence" value="ECO:0007669"/>
    <property type="project" value="InterPro"/>
</dbReference>
<evidence type="ECO:0000256" key="3">
    <source>
        <dbReference type="ARBA" id="ARBA00022801"/>
    </source>
</evidence>
<dbReference type="SUPFAM" id="SSF69318">
    <property type="entry name" value="Integrin alpha N-terminal domain"/>
    <property type="match status" value="1"/>
</dbReference>
<keyword evidence="1" id="KW-0732">Signal</keyword>
<dbReference type="GO" id="GO:0007155">
    <property type="term" value="P:cell adhesion"/>
    <property type="evidence" value="ECO:0007669"/>
    <property type="project" value="InterPro"/>
</dbReference>
<dbReference type="GO" id="GO:0016787">
    <property type="term" value="F:hydrolase activity"/>
    <property type="evidence" value="ECO:0007669"/>
    <property type="project" value="UniProtKB-KW"/>
</dbReference>
<accession>N1WF83</accession>
<dbReference type="AlphaFoldDB" id="N1WF83"/>
<dbReference type="Pfam" id="PF13517">
    <property type="entry name" value="FG-GAP_3"/>
    <property type="match status" value="1"/>
</dbReference>
<evidence type="ECO:0000256" key="1">
    <source>
        <dbReference type="ARBA" id="ARBA00022729"/>
    </source>
</evidence>
<comment type="caution">
    <text evidence="5">The sequence shown here is derived from an EMBL/GenBank/DDBJ whole genome shotgun (WGS) entry which is preliminary data.</text>
</comment>
<dbReference type="PRINTS" id="PR01185">
    <property type="entry name" value="INTEGRINA"/>
</dbReference>
<dbReference type="PROSITE" id="PS51470">
    <property type="entry name" value="FG_GAP"/>
    <property type="match status" value="2"/>
</dbReference>
<keyword evidence="4" id="KW-0325">Glycoprotein</keyword>
<keyword evidence="2" id="KW-0677">Repeat</keyword>
<dbReference type="PANTHER" id="PTHR23221:SF7">
    <property type="entry name" value="PHOSPHATIDYLINOSITOL-GLYCAN-SPECIFIC PHOSPHOLIPASE D"/>
    <property type="match status" value="1"/>
</dbReference>
<dbReference type="InterPro" id="IPR028994">
    <property type="entry name" value="Integrin_alpha_N"/>
</dbReference>
<name>N1WF83_9LEPT</name>
<dbReference type="SMART" id="SM00191">
    <property type="entry name" value="Int_alpha"/>
    <property type="match status" value="7"/>
</dbReference>
<sequence length="645" mass="68674">MQFDSKSTNINPLLVFLNMANKTFIQYLNQRLLLLILTLGLAGCWTNPLTHPPIECLMKSNNSLCPDKKLLEKWSPFLFLHLLPESTVTISNLTNHSVVETGFVVGTVSAGQPYVNVWTDDILHTQVPVIDGTWRYALPAKAVTNTFWTYGSLHTISVHLPFEKPKTIQVRMGNNHDTDGDGYPDLIVSAGPGAGSQGYAYVYRLNPTTKLLEQTPNTSLTDGQTSNTYFGSRVGTGDFNGDGYADVLVGAQAYNGAAGRVYEFLSRGQTGISSQDLNAGGSANAILDALSDGRLGTNIVGADVNHDGYDDVVLASPWDNDMFIFHSQGPIGFISQNTSSANFYYKPGPANNFGNHATVGDVNGDGFQDLIVGEQLHALNTGRIFVFISNGGTYSSQPQQFLYPPTDPAPGCAAGGGCRFGSAFVLDYFNSDNCIDLAVGAFPFNSNQGIVHVYNSTCDSTNPYGSVPNSTLLGPVTTSCNGMLCNFGGTLASGDTNGDGLPDLLIGATGASAGIGDVYLVLNDPVTGFRNMNLSAGGSADSLFSGANAVTNFSMGLRFQDTNADGLQDIVISEPTTTNRVYTFHSVRGSVPASQNLNNVSGVTSQTLAPPLGTSFGNTIALWKTKAESYLWAFVAKTKEYFGMI</sequence>
<dbReference type="PANTHER" id="PTHR23221">
    <property type="entry name" value="GLYCOSYLPHOSPHATIDYLINOSITOL PHOSPHOLIPASE D"/>
    <property type="match status" value="1"/>
</dbReference>
<dbReference type="EMBL" id="AOGY02000006">
    <property type="protein sequence ID" value="EMY71892.1"/>
    <property type="molecule type" value="Genomic_DNA"/>
</dbReference>
<evidence type="ECO:0000256" key="4">
    <source>
        <dbReference type="ARBA" id="ARBA00023180"/>
    </source>
</evidence>
<gene>
    <name evidence="5" type="ORF">LEP1GSC199_0091</name>
</gene>
<evidence type="ECO:0000256" key="2">
    <source>
        <dbReference type="ARBA" id="ARBA00022737"/>
    </source>
</evidence>
<protein>
    <submittedName>
        <fullName evidence="5">FG-GAP repeat protein</fullName>
    </submittedName>
</protein>
<dbReference type="STRING" id="1218591.LEP1GSC199_0091"/>
<dbReference type="InterPro" id="IPR000413">
    <property type="entry name" value="Integrin_alpha"/>
</dbReference>
<keyword evidence="3" id="KW-0378">Hydrolase</keyword>
<dbReference type="Proteomes" id="UP000012227">
    <property type="component" value="Unassembled WGS sequence"/>
</dbReference>
<proteinExistence type="predicted"/>
<reference evidence="5 6" key="1">
    <citation type="submission" date="2013-03" db="EMBL/GenBank/DDBJ databases">
        <authorList>
            <person name="Harkins D.M."/>
            <person name="Durkin A.S."/>
            <person name="Brinkac L.M."/>
            <person name="Haft D.H."/>
            <person name="Selengut J.D."/>
            <person name="Sanka R."/>
            <person name="DePew J."/>
            <person name="Purushe J."/>
            <person name="Galloway R.L."/>
            <person name="Vinetz J.M."/>
            <person name="Sutton G.G."/>
            <person name="Nierman W.C."/>
            <person name="Fouts D.E."/>
        </authorList>
    </citation>
    <scope>NUCLEOTIDE SEQUENCE [LARGE SCALE GENOMIC DNA]</scope>
    <source>
        <strain evidence="5 6">Waz Holland</strain>
    </source>
</reference>
<dbReference type="InterPro" id="IPR013517">
    <property type="entry name" value="FG-GAP"/>
</dbReference>
<dbReference type="InterPro" id="IPR013519">
    <property type="entry name" value="Int_alpha_beta-p"/>
</dbReference>
<organism evidence="5 6">
    <name type="scientific">Leptospira vanthielii serovar Holland str. Waz Holland = ATCC 700522</name>
    <dbReference type="NCBI Taxonomy" id="1218591"/>
    <lineage>
        <taxon>Bacteria</taxon>
        <taxon>Pseudomonadati</taxon>
        <taxon>Spirochaetota</taxon>
        <taxon>Spirochaetia</taxon>
        <taxon>Leptospirales</taxon>
        <taxon>Leptospiraceae</taxon>
        <taxon>Leptospira</taxon>
    </lineage>
</organism>
<dbReference type="Gene3D" id="2.130.10.130">
    <property type="entry name" value="Integrin alpha, N-terminal"/>
    <property type="match status" value="3"/>
</dbReference>